<dbReference type="STRING" id="1263082.A0A068S612"/>
<comment type="caution">
    <text evidence="1">The sequence shown here is derived from an EMBL/GenBank/DDBJ whole genome shotgun (WGS) entry which is preliminary data.</text>
</comment>
<keyword evidence="2" id="KW-1185">Reference proteome</keyword>
<sequence>MQLSGTLYTYYEEDRLTAFESGDVSSPNSVVFIGGLSDGYNAVPFLEPLTTALTEIGWSLIQVQLSSSYTGYGFSSLQKDSDELDHLVKYLKDTRKKQKIVFLGHSTGSQDCYWHNKNGKLNSSVLGYILQAPVSDRECGYKVEPTFGEQVELATKMRKEGNGGEFLPRKYWDSPMTADRLYSLGAFGGDDDVFSTDLPDEMIEKLYKDVERPMAMLHSKDDECYASSMDPMEVMKRYQSFCPAIKKLGLLDNGGHSVTTKEGQDQLCEFVVEFIHEIENN</sequence>
<name>A0A068S612_9FUNG</name>
<evidence type="ECO:0000313" key="2">
    <source>
        <dbReference type="Proteomes" id="UP000027586"/>
    </source>
</evidence>
<dbReference type="InterPro" id="IPR013744">
    <property type="entry name" value="SidJ"/>
</dbReference>
<evidence type="ECO:0000313" key="1">
    <source>
        <dbReference type="EMBL" id="CDH56691.1"/>
    </source>
</evidence>
<dbReference type="PANTHER" id="PTHR31591:SF1">
    <property type="entry name" value="UPF0613 PROTEIN PB24D3.06C"/>
    <property type="match status" value="1"/>
</dbReference>
<dbReference type="Gene3D" id="3.40.50.1820">
    <property type="entry name" value="alpha/beta hydrolase"/>
    <property type="match status" value="1"/>
</dbReference>
<dbReference type="OrthoDB" id="10034502at2759"/>
<dbReference type="AlphaFoldDB" id="A0A068S612"/>
<dbReference type="PANTHER" id="PTHR31591">
    <property type="entry name" value="UPF0613 PROTEIN PB24D3.06C"/>
    <property type="match status" value="1"/>
</dbReference>
<protein>
    <submittedName>
        <fullName evidence="1">Upf0613 protein</fullName>
    </submittedName>
</protein>
<dbReference type="SUPFAM" id="SSF53474">
    <property type="entry name" value="alpha/beta-Hydrolases"/>
    <property type="match status" value="1"/>
</dbReference>
<dbReference type="Proteomes" id="UP000027586">
    <property type="component" value="Unassembled WGS sequence"/>
</dbReference>
<reference evidence="1" key="1">
    <citation type="submission" date="2013-08" db="EMBL/GenBank/DDBJ databases">
        <title>Gene expansion shapes genome architecture in the human pathogen Lichtheimia corymbifera: an evolutionary genomics analysis in the ancient terrestrial Mucorales (Mucoromycotina).</title>
        <authorList>
            <person name="Schwartze V.U."/>
            <person name="Winter S."/>
            <person name="Shelest E."/>
            <person name="Marcet-Houben M."/>
            <person name="Horn F."/>
            <person name="Wehner S."/>
            <person name="Hoffmann K."/>
            <person name="Riege K."/>
            <person name="Sammeth M."/>
            <person name="Nowrousian M."/>
            <person name="Valiante V."/>
            <person name="Linde J."/>
            <person name="Jacobsen I.D."/>
            <person name="Marz M."/>
            <person name="Brakhage A.A."/>
            <person name="Gabaldon T."/>
            <person name="Bocker S."/>
            <person name="Voigt K."/>
        </authorList>
    </citation>
    <scope>NUCLEOTIDE SEQUENCE [LARGE SCALE GENOMIC DNA]</scope>
    <source>
        <strain evidence="1">FSU 9682</strain>
    </source>
</reference>
<proteinExistence type="predicted"/>
<accession>A0A068S612</accession>
<dbReference type="InterPro" id="IPR029058">
    <property type="entry name" value="AB_hydrolase_fold"/>
</dbReference>
<dbReference type="Pfam" id="PF08538">
    <property type="entry name" value="DUF1749"/>
    <property type="match status" value="1"/>
</dbReference>
<dbReference type="VEuPathDB" id="FungiDB:LCOR_07707.1"/>
<organism evidence="1 2">
    <name type="scientific">Lichtheimia corymbifera JMRC:FSU:9682</name>
    <dbReference type="NCBI Taxonomy" id="1263082"/>
    <lineage>
        <taxon>Eukaryota</taxon>
        <taxon>Fungi</taxon>
        <taxon>Fungi incertae sedis</taxon>
        <taxon>Mucoromycota</taxon>
        <taxon>Mucoromycotina</taxon>
        <taxon>Mucoromycetes</taxon>
        <taxon>Mucorales</taxon>
        <taxon>Lichtheimiaceae</taxon>
        <taxon>Lichtheimia</taxon>
    </lineage>
</organism>
<gene>
    <name evidence="1" type="ORF">LCOR_07707.1</name>
</gene>
<dbReference type="EMBL" id="CBTN010000039">
    <property type="protein sequence ID" value="CDH56691.1"/>
    <property type="molecule type" value="Genomic_DNA"/>
</dbReference>